<evidence type="ECO:0000256" key="1">
    <source>
        <dbReference type="ARBA" id="ARBA00006219"/>
    </source>
</evidence>
<name>A0A261G110_9BIFI</name>
<sequence>MKLTPIPSNASSVNAIFPESLARLALGCTIYDTSSSPEARVYCVDTDDRRLFIKTSTKGSLSTEAVMTRFFHHRKLAAEVLLYETLPTPDHLSNGGISQRDWLITGEVFGKDCTDESYLSDPKHLCEKMAAILHMLQEQPIHDFLIPRRTDSYIANAWSTCSRILSNATGQDNPTSNPSLTKDIDVRYYTDRFGTASVIDIARVFQEYSHLLASDTLIHGDYCLPNIILDSWKFSGFVDLDCAGIADPHIDVFWALWTLQYNLGTHDYDDRFLDAYGREHINEDALRAVAAAEVFG</sequence>
<evidence type="ECO:0000256" key="4">
    <source>
        <dbReference type="ARBA" id="ARBA00022777"/>
    </source>
</evidence>
<evidence type="ECO:0000256" key="5">
    <source>
        <dbReference type="ARBA" id="ARBA00022840"/>
    </source>
</evidence>
<evidence type="ECO:0000256" key="3">
    <source>
        <dbReference type="ARBA" id="ARBA00022741"/>
    </source>
</evidence>
<keyword evidence="3 7" id="KW-0547">Nucleotide-binding</keyword>
<proteinExistence type="inferred from homology"/>
<dbReference type="InterPro" id="IPR024165">
    <property type="entry name" value="Kan/Strep_kinase"/>
</dbReference>
<keyword evidence="2 7" id="KW-0808">Transferase</keyword>
<comment type="similarity">
    <text evidence="1 7">Belongs to the aminoglycoside phosphotransferase family.</text>
</comment>
<dbReference type="GO" id="GO:0016301">
    <property type="term" value="F:kinase activity"/>
    <property type="evidence" value="ECO:0007669"/>
    <property type="project" value="UniProtKB-KW"/>
</dbReference>
<keyword evidence="6 7" id="KW-0046">Antibiotic resistance</keyword>
<feature type="binding site" evidence="9">
    <location>
        <position position="239"/>
    </location>
    <ligand>
        <name>Mg(2+)</name>
        <dbReference type="ChEBI" id="CHEBI:18420"/>
    </ligand>
</feature>
<evidence type="ECO:0000313" key="12">
    <source>
        <dbReference type="Proteomes" id="UP000216451"/>
    </source>
</evidence>
<dbReference type="GeneID" id="98296594"/>
<comment type="caution">
    <text evidence="11">The sequence shown here is derived from an EMBL/GenBank/DDBJ whole genome shotgun (WGS) entry which is preliminary data.</text>
</comment>
<feature type="active site" description="Proton acceptor" evidence="8">
    <location>
        <position position="221"/>
    </location>
</feature>
<keyword evidence="9" id="KW-0479">Metal-binding</keyword>
<keyword evidence="9" id="KW-0460">Magnesium</keyword>
<dbReference type="GO" id="GO:0016773">
    <property type="term" value="F:phosphotransferase activity, alcohol group as acceptor"/>
    <property type="evidence" value="ECO:0007669"/>
    <property type="project" value="InterPro"/>
</dbReference>
<dbReference type="OrthoDB" id="3806873at2"/>
<evidence type="ECO:0000256" key="8">
    <source>
        <dbReference type="PIRSR" id="PIRSR000706-1"/>
    </source>
</evidence>
<dbReference type="InterPro" id="IPR002575">
    <property type="entry name" value="Aminoglycoside_PTrfase"/>
</dbReference>
<dbReference type="Pfam" id="PF01636">
    <property type="entry name" value="APH"/>
    <property type="match status" value="1"/>
</dbReference>
<reference evidence="11 12" key="1">
    <citation type="journal article" date="2017" name="BMC Genomics">
        <title>Comparative genomic and phylogenomic analyses of the Bifidobacteriaceae family.</title>
        <authorList>
            <person name="Lugli G.A."/>
            <person name="Milani C."/>
            <person name="Turroni F."/>
            <person name="Duranti S."/>
            <person name="Mancabelli L."/>
            <person name="Mangifesta M."/>
            <person name="Ferrario C."/>
            <person name="Modesto M."/>
            <person name="Mattarelli P."/>
            <person name="Jiri K."/>
            <person name="van Sinderen D."/>
            <person name="Ventura M."/>
        </authorList>
    </citation>
    <scope>NUCLEOTIDE SEQUENCE [LARGE SCALE GENOMIC DNA]</scope>
    <source>
        <strain evidence="11 12">LMG 28769</strain>
    </source>
</reference>
<keyword evidence="5 7" id="KW-0067">ATP-binding</keyword>
<protein>
    <submittedName>
        <fullName evidence="11">Aminoglycoside phosphotransferase</fullName>
    </submittedName>
</protein>
<evidence type="ECO:0000259" key="10">
    <source>
        <dbReference type="Pfam" id="PF01636"/>
    </source>
</evidence>
<feature type="binding site" evidence="9">
    <location>
        <position position="226"/>
    </location>
    <ligand>
        <name>Mg(2+)</name>
        <dbReference type="ChEBI" id="CHEBI:18420"/>
    </ligand>
</feature>
<gene>
    <name evidence="11" type="ORF">BAQU_1950</name>
</gene>
<feature type="domain" description="Aminoglycoside phosphotransferase" evidence="10">
    <location>
        <begin position="38"/>
        <end position="285"/>
    </location>
</feature>
<evidence type="ECO:0000313" key="11">
    <source>
        <dbReference type="EMBL" id="OZG64935.1"/>
    </source>
</evidence>
<organism evidence="11 12">
    <name type="scientific">Bifidobacterium aquikefiri</name>
    <dbReference type="NCBI Taxonomy" id="1653207"/>
    <lineage>
        <taxon>Bacteria</taxon>
        <taxon>Bacillati</taxon>
        <taxon>Actinomycetota</taxon>
        <taxon>Actinomycetes</taxon>
        <taxon>Bifidobacteriales</taxon>
        <taxon>Bifidobacteriaceae</taxon>
        <taxon>Bifidobacterium</taxon>
    </lineage>
</organism>
<dbReference type="PIRSF" id="PIRSF000706">
    <property type="entry name" value="Kanamycin_kin"/>
    <property type="match status" value="1"/>
</dbReference>
<evidence type="ECO:0000256" key="9">
    <source>
        <dbReference type="PIRSR" id="PIRSR000706-2"/>
    </source>
</evidence>
<keyword evidence="12" id="KW-1185">Reference proteome</keyword>
<dbReference type="Proteomes" id="UP000216451">
    <property type="component" value="Unassembled WGS sequence"/>
</dbReference>
<accession>A0A261G110</accession>
<dbReference type="CDD" id="cd05150">
    <property type="entry name" value="APH"/>
    <property type="match status" value="1"/>
</dbReference>
<dbReference type="SUPFAM" id="SSF56112">
    <property type="entry name" value="Protein kinase-like (PK-like)"/>
    <property type="match status" value="1"/>
</dbReference>
<dbReference type="GO" id="GO:0046677">
    <property type="term" value="P:response to antibiotic"/>
    <property type="evidence" value="ECO:0007669"/>
    <property type="project" value="UniProtKB-KW"/>
</dbReference>
<dbReference type="GO" id="GO:0005524">
    <property type="term" value="F:ATP binding"/>
    <property type="evidence" value="ECO:0007669"/>
    <property type="project" value="UniProtKB-KW"/>
</dbReference>
<keyword evidence="4 7" id="KW-0418">Kinase</keyword>
<dbReference type="Gene3D" id="3.90.1200.10">
    <property type="match status" value="1"/>
</dbReference>
<evidence type="ECO:0000256" key="6">
    <source>
        <dbReference type="ARBA" id="ARBA00023251"/>
    </source>
</evidence>
<dbReference type="RefSeq" id="WP_094695245.1">
    <property type="nucleotide sequence ID" value="NZ_CALENZ010000034.1"/>
</dbReference>
<dbReference type="GO" id="GO:0046872">
    <property type="term" value="F:metal ion binding"/>
    <property type="evidence" value="ECO:0007669"/>
    <property type="project" value="UniProtKB-KW"/>
</dbReference>
<dbReference type="AlphaFoldDB" id="A0A261G110"/>
<evidence type="ECO:0000256" key="2">
    <source>
        <dbReference type="ARBA" id="ARBA00022679"/>
    </source>
</evidence>
<evidence type="ECO:0000256" key="7">
    <source>
        <dbReference type="PIRNR" id="PIRNR000706"/>
    </source>
</evidence>
<dbReference type="InterPro" id="IPR011009">
    <property type="entry name" value="Kinase-like_dom_sf"/>
</dbReference>
<dbReference type="EMBL" id="MWXA01000011">
    <property type="protein sequence ID" value="OZG64935.1"/>
    <property type="molecule type" value="Genomic_DNA"/>
</dbReference>